<dbReference type="KEGG" id="spzr:G5C33_03640"/>
<dbReference type="RefSeq" id="WP_165325966.1">
    <property type="nucleotide sequence ID" value="NZ_CP049109.1"/>
</dbReference>
<accession>A0A6G6Y215</accession>
<evidence type="ECO:0000256" key="4">
    <source>
        <dbReference type="ARBA" id="ARBA00023004"/>
    </source>
</evidence>
<dbReference type="Pfam" id="PF01152">
    <property type="entry name" value="Bac_globin"/>
    <property type="match status" value="1"/>
</dbReference>
<keyword evidence="2" id="KW-0349">Heme</keyword>
<evidence type="ECO:0000313" key="6">
    <source>
        <dbReference type="Proteomes" id="UP000501568"/>
    </source>
</evidence>
<dbReference type="InterPro" id="IPR001486">
    <property type="entry name" value="Hemoglobin_trunc"/>
</dbReference>
<dbReference type="GO" id="GO:0019825">
    <property type="term" value="F:oxygen binding"/>
    <property type="evidence" value="ECO:0007669"/>
    <property type="project" value="InterPro"/>
</dbReference>
<dbReference type="GO" id="GO:0046872">
    <property type="term" value="F:metal ion binding"/>
    <property type="evidence" value="ECO:0007669"/>
    <property type="project" value="UniProtKB-KW"/>
</dbReference>
<dbReference type="GO" id="GO:0020037">
    <property type="term" value="F:heme binding"/>
    <property type="evidence" value="ECO:0007669"/>
    <property type="project" value="InterPro"/>
</dbReference>
<sequence length="139" mass="14835">MADETAPQTSPETPYAAMGGAETVRALAHRFYDLVGSDPAYAELRALHGPELAPIADSLAGFLSGWLGGPRDWFESGRGCIFSLHGAVPIDHRTAGQWADAMARSIDSEPRVPPQIAEKMKDTLGRMARSMAPREAAAS</sequence>
<keyword evidence="1" id="KW-0813">Transport</keyword>
<reference evidence="5 6" key="1">
    <citation type="submission" date="2020-02" db="EMBL/GenBank/DDBJ databases">
        <authorList>
            <person name="Zheng R.K."/>
            <person name="Sun C.M."/>
        </authorList>
    </citation>
    <scope>NUCLEOTIDE SEQUENCE [LARGE SCALE GENOMIC DNA]</scope>
    <source>
        <strain evidence="6">zrk23</strain>
    </source>
</reference>
<gene>
    <name evidence="5" type="ORF">G5C33_03640</name>
</gene>
<dbReference type="InterPro" id="IPR012292">
    <property type="entry name" value="Globin/Proto"/>
</dbReference>
<dbReference type="InterPro" id="IPR009050">
    <property type="entry name" value="Globin-like_sf"/>
</dbReference>
<evidence type="ECO:0000256" key="3">
    <source>
        <dbReference type="ARBA" id="ARBA00022723"/>
    </source>
</evidence>
<proteinExistence type="predicted"/>
<organism evidence="5 6">
    <name type="scientific">Stakelama tenebrarum</name>
    <dbReference type="NCBI Taxonomy" id="2711215"/>
    <lineage>
        <taxon>Bacteria</taxon>
        <taxon>Pseudomonadati</taxon>
        <taxon>Pseudomonadota</taxon>
        <taxon>Alphaproteobacteria</taxon>
        <taxon>Sphingomonadales</taxon>
        <taxon>Sphingomonadaceae</taxon>
        <taxon>Stakelama</taxon>
    </lineage>
</organism>
<dbReference type="SUPFAM" id="SSF46458">
    <property type="entry name" value="Globin-like"/>
    <property type="match status" value="1"/>
</dbReference>
<keyword evidence="6" id="KW-1185">Reference proteome</keyword>
<evidence type="ECO:0000256" key="1">
    <source>
        <dbReference type="ARBA" id="ARBA00022448"/>
    </source>
</evidence>
<evidence type="ECO:0000256" key="2">
    <source>
        <dbReference type="ARBA" id="ARBA00022617"/>
    </source>
</evidence>
<dbReference type="Proteomes" id="UP000501568">
    <property type="component" value="Chromosome"/>
</dbReference>
<dbReference type="AlphaFoldDB" id="A0A6G6Y215"/>
<keyword evidence="3" id="KW-0479">Metal-binding</keyword>
<dbReference type="EMBL" id="CP049109">
    <property type="protein sequence ID" value="QIG78965.1"/>
    <property type="molecule type" value="Genomic_DNA"/>
</dbReference>
<protein>
    <submittedName>
        <fullName evidence="5">Globin</fullName>
    </submittedName>
</protein>
<name>A0A6G6Y215_9SPHN</name>
<keyword evidence="4" id="KW-0408">Iron</keyword>
<evidence type="ECO:0000313" key="5">
    <source>
        <dbReference type="EMBL" id="QIG78965.1"/>
    </source>
</evidence>
<dbReference type="Gene3D" id="1.10.490.10">
    <property type="entry name" value="Globins"/>
    <property type="match status" value="1"/>
</dbReference>